<evidence type="ECO:0000256" key="1">
    <source>
        <dbReference type="SAM" id="Phobius"/>
    </source>
</evidence>
<evidence type="ECO:0000313" key="2">
    <source>
        <dbReference type="EMBL" id="JAR98158.1"/>
    </source>
</evidence>
<sequence>LHYAHDKEGYLQVFVYGLAFHFFKLNVSFIIQDMAVSILGRRLGLNRPQRLFQQIRTGYIVLLPEVSPEQLDQNPLYKGGFPDIKNITQEK</sequence>
<keyword evidence="1" id="KW-0812">Transmembrane</keyword>
<reference evidence="2" key="2">
    <citation type="journal article" date="2017" name="J. Med. Entomol.">
        <title>Transcriptome Analysis of the Triatoma infestans (Hemiptera: Reduviidae) Integument.</title>
        <authorList>
            <person name="Calderon-Fernandez G.M."/>
            <person name="Moriconi D.E."/>
            <person name="Dulbecco A.B."/>
            <person name="Juarez M.P."/>
        </authorList>
    </citation>
    <scope>NUCLEOTIDE SEQUENCE</scope>
    <source>
        <strain evidence="2">Int1</strain>
        <tissue evidence="2">Integument</tissue>
    </source>
</reference>
<reference evidence="2" key="1">
    <citation type="submission" date="2016-04" db="EMBL/GenBank/DDBJ databases">
        <authorList>
            <person name="Calderon-Fernandez G.M.Sr."/>
        </authorList>
    </citation>
    <scope>NUCLEOTIDE SEQUENCE</scope>
    <source>
        <strain evidence="2">Int1</strain>
        <tissue evidence="2">Integument</tissue>
    </source>
</reference>
<name>A0A170WTC2_TRIIF</name>
<keyword evidence="1" id="KW-1133">Transmembrane helix</keyword>
<protein>
    <submittedName>
        <fullName evidence="2">Cytosolic oligopeptidase a</fullName>
    </submittedName>
</protein>
<feature type="transmembrane region" description="Helical" evidence="1">
    <location>
        <begin position="13"/>
        <end position="40"/>
    </location>
</feature>
<feature type="non-terminal residue" evidence="2">
    <location>
        <position position="1"/>
    </location>
</feature>
<organism evidence="2">
    <name type="scientific">Triatoma infestans</name>
    <name type="common">Assassin bug</name>
    <dbReference type="NCBI Taxonomy" id="30076"/>
    <lineage>
        <taxon>Eukaryota</taxon>
        <taxon>Metazoa</taxon>
        <taxon>Ecdysozoa</taxon>
        <taxon>Arthropoda</taxon>
        <taxon>Hexapoda</taxon>
        <taxon>Insecta</taxon>
        <taxon>Pterygota</taxon>
        <taxon>Neoptera</taxon>
        <taxon>Paraneoptera</taxon>
        <taxon>Hemiptera</taxon>
        <taxon>Heteroptera</taxon>
        <taxon>Panheteroptera</taxon>
        <taxon>Cimicomorpha</taxon>
        <taxon>Reduviidae</taxon>
        <taxon>Triatominae</taxon>
        <taxon>Triatoma</taxon>
    </lineage>
</organism>
<keyword evidence="1" id="KW-0472">Membrane</keyword>
<proteinExistence type="predicted"/>
<dbReference type="AlphaFoldDB" id="A0A170WTC2"/>
<dbReference type="EMBL" id="GEMB01005152">
    <property type="protein sequence ID" value="JAR98158.1"/>
    <property type="molecule type" value="Transcribed_RNA"/>
</dbReference>
<accession>A0A170WTC2</accession>